<evidence type="ECO:0000313" key="2">
    <source>
        <dbReference type="EMBL" id="CAD7240262.1"/>
    </source>
</evidence>
<dbReference type="InterPro" id="IPR036322">
    <property type="entry name" value="WD40_repeat_dom_sf"/>
</dbReference>
<dbReference type="GO" id="GO:0005096">
    <property type="term" value="F:GTPase activator activity"/>
    <property type="evidence" value="ECO:0007669"/>
    <property type="project" value="TreeGrafter"/>
</dbReference>
<sequence length="389" mass="43029">MDGKKKTAMGSLAWNCMANMEVRVLSPRSSSFPIRSRRDAAVEVPKYSSALSYSLGRLIALCEDNSLHLWEANEKLGEGEEPGQGQWVLEEVKSQALEGKLKKISTCCMEKSQEHLLIGTEGGNIYLLDIKSFEMTEKIIYQDVVMQNVPDDYKVNPGAVETISEHPTDLDKILIGYNKGLLVLWDKKNQNAEKTYINNQGLESVSWHRSGKKFVSSHNDGSYMIWLVEEASKADQSITPYGPFPCKAIRKLIVNSAPEGDFLIFSGGMPRACYGDKCAVTINQGSKNVVLDFTSPVVDFLTIHPEESDEAAQEYDNPMALLVLAEEELVAVDMTTEGWPTFHLPYLAALHSSSVTCAHYVGDIPDEIWQKILSAGEAQGLVANLSEKA</sequence>
<dbReference type="EMBL" id="CAJPEV010000018">
    <property type="protein sequence ID" value="CAG0878870.1"/>
    <property type="molecule type" value="Genomic_DNA"/>
</dbReference>
<dbReference type="PANTHER" id="PTHR10241">
    <property type="entry name" value="LETHAL 2 GIANT LARVAE PROTEIN"/>
    <property type="match status" value="1"/>
</dbReference>
<accession>A0A7R8WYE1</accession>
<name>A0A7R8WYE1_9CRUS</name>
<gene>
    <name evidence="2" type="ORF">DSTB1V02_LOCUS290</name>
</gene>
<organism evidence="2">
    <name type="scientific">Darwinula stevensoni</name>
    <dbReference type="NCBI Taxonomy" id="69355"/>
    <lineage>
        <taxon>Eukaryota</taxon>
        <taxon>Metazoa</taxon>
        <taxon>Ecdysozoa</taxon>
        <taxon>Arthropoda</taxon>
        <taxon>Crustacea</taxon>
        <taxon>Oligostraca</taxon>
        <taxon>Ostracoda</taxon>
        <taxon>Podocopa</taxon>
        <taxon>Podocopida</taxon>
        <taxon>Darwinulocopina</taxon>
        <taxon>Darwinuloidea</taxon>
        <taxon>Darwinulidae</taxon>
        <taxon>Darwinula</taxon>
    </lineage>
</organism>
<dbReference type="OrthoDB" id="19944at2759"/>
<proteinExistence type="predicted"/>
<dbReference type="Proteomes" id="UP000677054">
    <property type="component" value="Unassembled WGS sequence"/>
</dbReference>
<evidence type="ECO:0000313" key="3">
    <source>
        <dbReference type="Proteomes" id="UP000677054"/>
    </source>
</evidence>
<dbReference type="SUPFAM" id="SSF50978">
    <property type="entry name" value="WD40 repeat-like"/>
    <property type="match status" value="1"/>
</dbReference>
<dbReference type="AlphaFoldDB" id="A0A7R8WYE1"/>
<reference evidence="2" key="1">
    <citation type="submission" date="2020-11" db="EMBL/GenBank/DDBJ databases">
        <authorList>
            <person name="Tran Van P."/>
        </authorList>
    </citation>
    <scope>NUCLEOTIDE SEQUENCE</scope>
</reference>
<dbReference type="EMBL" id="LR899535">
    <property type="protein sequence ID" value="CAD7240262.1"/>
    <property type="molecule type" value="Genomic_DNA"/>
</dbReference>
<dbReference type="GO" id="GO:0005886">
    <property type="term" value="C:plasma membrane"/>
    <property type="evidence" value="ECO:0007669"/>
    <property type="project" value="TreeGrafter"/>
</dbReference>
<dbReference type="InterPro" id="IPR013577">
    <property type="entry name" value="LLGL2"/>
</dbReference>
<protein>
    <recommendedName>
        <fullName evidence="1">Lethal giant larvae homologue 2 domain-containing protein</fullName>
    </recommendedName>
</protein>
<dbReference type="GO" id="GO:0045159">
    <property type="term" value="F:myosin II binding"/>
    <property type="evidence" value="ECO:0007669"/>
    <property type="project" value="TreeGrafter"/>
</dbReference>
<dbReference type="PANTHER" id="PTHR10241:SF29">
    <property type="entry name" value="LETHAL(2) GIANT LARVAE PROTEIN"/>
    <property type="match status" value="1"/>
</dbReference>
<dbReference type="GO" id="GO:0032878">
    <property type="term" value="P:regulation of establishment or maintenance of cell polarity"/>
    <property type="evidence" value="ECO:0007669"/>
    <property type="project" value="TreeGrafter"/>
</dbReference>
<dbReference type="GO" id="GO:0030866">
    <property type="term" value="P:cortical actin cytoskeleton organization"/>
    <property type="evidence" value="ECO:0007669"/>
    <property type="project" value="TreeGrafter"/>
</dbReference>
<dbReference type="Gene3D" id="2.130.10.10">
    <property type="entry name" value="YVTN repeat-like/Quinoprotein amine dehydrogenase"/>
    <property type="match status" value="1"/>
</dbReference>
<dbReference type="GO" id="GO:0008593">
    <property type="term" value="P:regulation of Notch signaling pathway"/>
    <property type="evidence" value="ECO:0007669"/>
    <property type="project" value="TreeGrafter"/>
</dbReference>
<dbReference type="GO" id="GO:0006893">
    <property type="term" value="P:Golgi to plasma membrane transport"/>
    <property type="evidence" value="ECO:0007669"/>
    <property type="project" value="TreeGrafter"/>
</dbReference>
<feature type="domain" description="Lethal giant larvae homologue 2" evidence="1">
    <location>
        <begin position="239"/>
        <end position="340"/>
    </location>
</feature>
<dbReference type="InterPro" id="IPR015943">
    <property type="entry name" value="WD40/YVTN_repeat-like_dom_sf"/>
</dbReference>
<dbReference type="GO" id="GO:0030864">
    <property type="term" value="C:cortical actin cytoskeleton"/>
    <property type="evidence" value="ECO:0007669"/>
    <property type="project" value="TreeGrafter"/>
</dbReference>
<keyword evidence="3" id="KW-1185">Reference proteome</keyword>
<evidence type="ECO:0000259" key="1">
    <source>
        <dbReference type="Pfam" id="PF08366"/>
    </source>
</evidence>
<dbReference type="GO" id="GO:0019905">
    <property type="term" value="F:syntaxin binding"/>
    <property type="evidence" value="ECO:0007669"/>
    <property type="project" value="TreeGrafter"/>
</dbReference>
<dbReference type="Pfam" id="PF08366">
    <property type="entry name" value="LLGL"/>
    <property type="match status" value="1"/>
</dbReference>
<dbReference type="GO" id="GO:0051294">
    <property type="term" value="P:establishment of spindle orientation"/>
    <property type="evidence" value="ECO:0007669"/>
    <property type="project" value="TreeGrafter"/>
</dbReference>